<keyword evidence="4" id="KW-1015">Disulfide bond</keyword>
<dbReference type="AlphaFoldDB" id="A0A1B1S4F9"/>
<dbReference type="InterPro" id="IPR050553">
    <property type="entry name" value="Thioredoxin_ResA/DsbE_sf"/>
</dbReference>
<keyword evidence="5" id="KW-0676">Redox-active center</keyword>
<evidence type="ECO:0000256" key="2">
    <source>
        <dbReference type="ARBA" id="ARBA00022748"/>
    </source>
</evidence>
<keyword evidence="2" id="KW-0201">Cytochrome c-type biogenesis</keyword>
<dbReference type="InterPro" id="IPR036249">
    <property type="entry name" value="Thioredoxin-like_sf"/>
</dbReference>
<dbReference type="GO" id="GO:0017004">
    <property type="term" value="P:cytochrome complex assembly"/>
    <property type="evidence" value="ECO:0007669"/>
    <property type="project" value="UniProtKB-KW"/>
</dbReference>
<feature type="transmembrane region" description="Helical" evidence="6">
    <location>
        <begin position="21"/>
        <end position="39"/>
    </location>
</feature>
<keyword evidence="3" id="KW-0735">Signal-anchor</keyword>
<dbReference type="InterPro" id="IPR000866">
    <property type="entry name" value="AhpC/TSA"/>
</dbReference>
<comment type="subcellular location">
    <subcellularLocation>
        <location evidence="1">Cell envelope</location>
    </subcellularLocation>
</comment>
<evidence type="ECO:0000313" key="8">
    <source>
        <dbReference type="EMBL" id="ANU28064.1"/>
    </source>
</evidence>
<dbReference type="NCBIfam" id="NF002854">
    <property type="entry name" value="PRK03147.1"/>
    <property type="match status" value="1"/>
</dbReference>
<gene>
    <name evidence="8" type="ORF">I858_013810</name>
</gene>
<evidence type="ECO:0000256" key="6">
    <source>
        <dbReference type="SAM" id="Phobius"/>
    </source>
</evidence>
<dbReference type="Proteomes" id="UP000053354">
    <property type="component" value="Chromosome"/>
</dbReference>
<dbReference type="InterPro" id="IPR013766">
    <property type="entry name" value="Thioredoxin_domain"/>
</dbReference>
<evidence type="ECO:0000256" key="1">
    <source>
        <dbReference type="ARBA" id="ARBA00004196"/>
    </source>
</evidence>
<dbReference type="Gene3D" id="3.40.30.10">
    <property type="entry name" value="Glutaredoxin"/>
    <property type="match status" value="1"/>
</dbReference>
<evidence type="ECO:0000313" key="9">
    <source>
        <dbReference type="Proteomes" id="UP000053354"/>
    </source>
</evidence>
<dbReference type="STRING" id="1302659.I858_013810"/>
<sequence>MDKQPKVKNNNKKRKRALMRTTILAILIAAIGYTVYNSATAKDVTVLEVGDKAPDFSLVDLEGNSHKLSDYKGQGVFLNFWGTWCKPCAKEMPAMDRQYQAFSDEGVQVLAVNIAQSDFEVQSFADQYGLSFPIVIDKTKSVMTAYNIRPLPTTILVNSEGEIQRVITGEMTEQDIEGFMEEIKPD</sequence>
<protein>
    <submittedName>
        <fullName evidence="8">Thiol-disulfide oxidoreductase</fullName>
    </submittedName>
</protein>
<evidence type="ECO:0000256" key="4">
    <source>
        <dbReference type="ARBA" id="ARBA00023157"/>
    </source>
</evidence>
<evidence type="ECO:0000259" key="7">
    <source>
        <dbReference type="PROSITE" id="PS51352"/>
    </source>
</evidence>
<dbReference type="GO" id="GO:0016209">
    <property type="term" value="F:antioxidant activity"/>
    <property type="evidence" value="ECO:0007669"/>
    <property type="project" value="InterPro"/>
</dbReference>
<keyword evidence="6" id="KW-1133">Transmembrane helix</keyword>
<feature type="domain" description="Thioredoxin" evidence="7">
    <location>
        <begin position="47"/>
        <end position="185"/>
    </location>
</feature>
<keyword evidence="9" id="KW-1185">Reference proteome</keyword>
<reference evidence="8" key="1">
    <citation type="submission" date="2016-10" db="EMBL/GenBank/DDBJ databases">
        <authorList>
            <person name="See-Too W.S."/>
        </authorList>
    </citation>
    <scope>NUCLEOTIDE SEQUENCE</scope>
    <source>
        <strain evidence="8">L10.15</strain>
    </source>
</reference>
<dbReference type="EMBL" id="CP016540">
    <property type="protein sequence ID" value="ANU28064.1"/>
    <property type="molecule type" value="Genomic_DNA"/>
</dbReference>
<name>A0A1B1S4F9_9BACL</name>
<dbReference type="SUPFAM" id="SSF52833">
    <property type="entry name" value="Thioredoxin-like"/>
    <property type="match status" value="1"/>
</dbReference>
<dbReference type="RefSeq" id="WP_049693190.1">
    <property type="nucleotide sequence ID" value="NZ_CP016540.2"/>
</dbReference>
<dbReference type="GO" id="GO:0030313">
    <property type="term" value="C:cell envelope"/>
    <property type="evidence" value="ECO:0007669"/>
    <property type="project" value="UniProtKB-SubCell"/>
</dbReference>
<accession>A0A1B1S4F9</accession>
<dbReference type="KEGG" id="pll:I858_013810"/>
<dbReference type="GO" id="GO:0016491">
    <property type="term" value="F:oxidoreductase activity"/>
    <property type="evidence" value="ECO:0007669"/>
    <property type="project" value="InterPro"/>
</dbReference>
<evidence type="ECO:0000256" key="3">
    <source>
        <dbReference type="ARBA" id="ARBA00022968"/>
    </source>
</evidence>
<dbReference type="PROSITE" id="PS51352">
    <property type="entry name" value="THIOREDOXIN_2"/>
    <property type="match status" value="1"/>
</dbReference>
<dbReference type="PANTHER" id="PTHR42852:SF6">
    <property type="entry name" value="THIOL:DISULFIDE INTERCHANGE PROTEIN DSBE"/>
    <property type="match status" value="1"/>
</dbReference>
<keyword evidence="6" id="KW-0812">Transmembrane</keyword>
<dbReference type="Pfam" id="PF00578">
    <property type="entry name" value="AhpC-TSA"/>
    <property type="match status" value="1"/>
</dbReference>
<dbReference type="OrthoDB" id="25753at2"/>
<evidence type="ECO:0000256" key="5">
    <source>
        <dbReference type="ARBA" id="ARBA00023284"/>
    </source>
</evidence>
<dbReference type="CDD" id="cd02966">
    <property type="entry name" value="TlpA_like_family"/>
    <property type="match status" value="1"/>
</dbReference>
<organism evidence="8 9">
    <name type="scientific">Planococcus versutus</name>
    <dbReference type="NCBI Taxonomy" id="1302659"/>
    <lineage>
        <taxon>Bacteria</taxon>
        <taxon>Bacillati</taxon>
        <taxon>Bacillota</taxon>
        <taxon>Bacilli</taxon>
        <taxon>Bacillales</taxon>
        <taxon>Caryophanaceae</taxon>
        <taxon>Planococcus</taxon>
    </lineage>
</organism>
<dbReference type="PANTHER" id="PTHR42852">
    <property type="entry name" value="THIOL:DISULFIDE INTERCHANGE PROTEIN DSBE"/>
    <property type="match status" value="1"/>
</dbReference>
<keyword evidence="6" id="KW-0472">Membrane</keyword>
<proteinExistence type="predicted"/>